<feature type="compositionally biased region" description="Basic residues" evidence="1">
    <location>
        <begin position="1"/>
        <end position="11"/>
    </location>
</feature>
<evidence type="ECO:0000313" key="3">
    <source>
        <dbReference type="EMBL" id="ETS05318.1"/>
    </source>
</evidence>
<feature type="compositionally biased region" description="Basic and acidic residues" evidence="1">
    <location>
        <begin position="27"/>
        <end position="36"/>
    </location>
</feature>
<dbReference type="Pfam" id="PF00069">
    <property type="entry name" value="Pkinase"/>
    <property type="match status" value="1"/>
</dbReference>
<dbReference type="SUPFAM" id="SSF56112">
    <property type="entry name" value="Protein kinase-like (PK-like)"/>
    <property type="match status" value="1"/>
</dbReference>
<proteinExistence type="predicted"/>
<dbReference type="OrthoDB" id="1668230at2759"/>
<feature type="domain" description="Protein kinase" evidence="2">
    <location>
        <begin position="382"/>
        <end position="684"/>
    </location>
</feature>
<dbReference type="KEGG" id="trr:M419DRAFT_71880"/>
<keyword evidence="3" id="KW-0808">Transferase</keyword>
<dbReference type="Proteomes" id="UP000024376">
    <property type="component" value="Unassembled WGS sequence"/>
</dbReference>
<dbReference type="InterPro" id="IPR008271">
    <property type="entry name" value="Ser/Thr_kinase_AS"/>
</dbReference>
<dbReference type="SMART" id="SM00220">
    <property type="entry name" value="S_TKc"/>
    <property type="match status" value="1"/>
</dbReference>
<dbReference type="EMBL" id="KI911140">
    <property type="protein sequence ID" value="ETS05318.1"/>
    <property type="molecule type" value="Genomic_DNA"/>
</dbReference>
<dbReference type="CDD" id="cd00180">
    <property type="entry name" value="PKc"/>
    <property type="match status" value="1"/>
</dbReference>
<dbReference type="AlphaFoldDB" id="A0A024SK80"/>
<sequence length="684" mass="75512">MKKKKKKKLGTKHPALQGPVLEPGRPSNRDRSVHRGDPRKRRGAVNVKPIGLRRAASSDKPTQLANHTDYHKTKKQVHIAAQSKPKKGIRIHTPERGESSKQGSRAGARLRQSQQGRKDSPTANLPAVICRQSITRATLKLGSELLNISTQKIGLSEEHVLHTTKEVALTQSQHDFGIRLCIARLPSEDTSWKALTWPLELDLFFDPNSDAVLLVNNTILDTRELLVIMPMAPGEKPTRIGALEKAALESSSSYAFFVSNRHMFDISVLPRRYVASTSAPLRLLTQGGKRTATDVLEATNGHGSPDGEEKADSQEATDPSNASTAVQTQSSNELVLASASPFPSGSDIRAGYISAASHPLNDLPVNSSIKIANATRESDYTLVRRDNIARQASTLVFKAHHSKIPGKLVAVKIWHSVFDLDFIPDAGVKVISQVSEYFLREVKNHMKVSNHPVVASLYSVDVRFLALYIEHIDACDLANCRQPGRNPYCTLDDGDAERVLHDMAGALEFIHSRDVVHNDIKPSNILYSKERGPVLIDFGWSTDSETVHVAGSPWYVPPEYPKEGTRGPAGDIFAFGVVMLFLMRKIPLPELLSPPLRWRIGNLRSKGPEALEALETMTKWVRMVEGVLNRLQSVHDGGGGGLLELIVPRIADVDYRLTGHEIVCMIREKQSRCEEIARLEACGY</sequence>
<evidence type="ECO:0000313" key="4">
    <source>
        <dbReference type="Proteomes" id="UP000024376"/>
    </source>
</evidence>
<dbReference type="Gene3D" id="1.10.510.10">
    <property type="entry name" value="Transferase(Phosphotransferase) domain 1"/>
    <property type="match status" value="1"/>
</dbReference>
<feature type="compositionally biased region" description="Polar residues" evidence="1">
    <location>
        <begin position="314"/>
        <end position="330"/>
    </location>
</feature>
<dbReference type="PROSITE" id="PS00108">
    <property type="entry name" value="PROTEIN_KINASE_ST"/>
    <property type="match status" value="1"/>
</dbReference>
<dbReference type="InterPro" id="IPR011009">
    <property type="entry name" value="Kinase-like_dom_sf"/>
</dbReference>
<feature type="region of interest" description="Disordered" evidence="1">
    <location>
        <begin position="1"/>
        <end position="124"/>
    </location>
</feature>
<dbReference type="PROSITE" id="PS50011">
    <property type="entry name" value="PROTEIN_KINASE_DOM"/>
    <property type="match status" value="1"/>
</dbReference>
<accession>A0A024SK80</accession>
<protein>
    <submittedName>
        <fullName evidence="3">Kinase-like protein</fullName>
    </submittedName>
</protein>
<evidence type="ECO:0000259" key="2">
    <source>
        <dbReference type="PROSITE" id="PS50011"/>
    </source>
</evidence>
<dbReference type="HOGENOM" id="CLU_339488_0_0_1"/>
<dbReference type="GO" id="GO:0005524">
    <property type="term" value="F:ATP binding"/>
    <property type="evidence" value="ECO:0007669"/>
    <property type="project" value="InterPro"/>
</dbReference>
<dbReference type="PANTHER" id="PTHR24359:SF1">
    <property type="entry name" value="INHIBITOR OF NUCLEAR FACTOR KAPPA-B KINASE EPSILON SUBUNIT HOMOLOG 1-RELATED"/>
    <property type="match status" value="1"/>
</dbReference>
<gene>
    <name evidence="3" type="ORF">M419DRAFT_71880</name>
</gene>
<name>A0A024SK80_HYPJR</name>
<feature type="region of interest" description="Disordered" evidence="1">
    <location>
        <begin position="290"/>
        <end position="330"/>
    </location>
</feature>
<organism evidence="3 4">
    <name type="scientific">Hypocrea jecorina (strain ATCC 56765 / BCRC 32924 / NRRL 11460 / Rut C-30)</name>
    <name type="common">Trichoderma reesei</name>
    <dbReference type="NCBI Taxonomy" id="1344414"/>
    <lineage>
        <taxon>Eukaryota</taxon>
        <taxon>Fungi</taxon>
        <taxon>Dikarya</taxon>
        <taxon>Ascomycota</taxon>
        <taxon>Pezizomycotina</taxon>
        <taxon>Sordariomycetes</taxon>
        <taxon>Hypocreomycetidae</taxon>
        <taxon>Hypocreales</taxon>
        <taxon>Hypocreaceae</taxon>
        <taxon>Trichoderma</taxon>
    </lineage>
</organism>
<reference evidence="4" key="1">
    <citation type="journal article" date="2013" name="Ind. Biotechnol.">
        <title>Comparative genomics analysis of Trichoderma reesei strains.</title>
        <authorList>
            <person name="Koike H."/>
            <person name="Aerts A."/>
            <person name="LaButti K."/>
            <person name="Grigoriev I.V."/>
            <person name="Baker S.E."/>
        </authorList>
    </citation>
    <scope>NUCLEOTIDE SEQUENCE [LARGE SCALE GENOMIC DNA]</scope>
    <source>
        <strain evidence="4">ATCC 56765 / BCRC 32924 / NRRL 11460 / Rut C-30</strain>
    </source>
</reference>
<evidence type="ECO:0000256" key="1">
    <source>
        <dbReference type="SAM" id="MobiDB-lite"/>
    </source>
</evidence>
<dbReference type="PANTHER" id="PTHR24359">
    <property type="entry name" value="SERINE/THREONINE-PROTEIN KINASE SBK1"/>
    <property type="match status" value="1"/>
</dbReference>
<dbReference type="InterPro" id="IPR000719">
    <property type="entry name" value="Prot_kinase_dom"/>
</dbReference>
<dbReference type="GO" id="GO:0004674">
    <property type="term" value="F:protein serine/threonine kinase activity"/>
    <property type="evidence" value="ECO:0007669"/>
    <property type="project" value="TreeGrafter"/>
</dbReference>
<keyword evidence="3" id="KW-0418">Kinase</keyword>